<dbReference type="Proteomes" id="UP000664859">
    <property type="component" value="Unassembled WGS sequence"/>
</dbReference>
<dbReference type="AlphaFoldDB" id="A0A836CAU1"/>
<accession>A0A836CAU1</accession>
<sequence>MGDFVRGNGMLESAIALVSSAARAAVGEDARVVLAGSVGKGTTVRGSDVDLLIETSKPVRQSLEQRRALEARLRQHPSTNAAHVQLKQKAIHMELLGMDIDVVCAHTVEYGVLPPADSRVGADTALQLAVRALKIWAQCATGGARKVPERAMEALAMHCRDARASSSSSALPLGEGGMQLFVAVLQALADGGTQQAELRAATKFDAAARNALRARAQASLHMFAVSRVLLSGSDGGFRTAAEVHAWISGYSGQGTLVETLAGWVPSWLIMTLAEQRASDALFAEFGGADVTMDDTNAAEGNFQGDFDKAEEVYTEALALAPSDAKLLSNRAAARLELRWFTGAAADAAGAVAYRPDWAKPHIRAARAHLGRKDGAAALASARHAAALLAEDEQCQLENVLQEASSLAAKQRNSPPPVDVRSCADVWARVAFKDNVHTICADGNGVHEEAAIWLLTGEPLQLLGWHDPTCLAAAKPPLSQLCLRGGRSGIIDSKAQTGGALITALGQAFVSMDRSAGKSTCGDIIIERLQLDQRVSVKRSSAAVLMDGGELEATGCAFVGCVRPAVEAAVLWCDGLRLEMHTCIVEQCGGERKAAVAVATGTALLRGCTLRNNKADAFILEGNRPGGPWTEPVGLLDDCVMERNDAGLLQIRCAQYGP</sequence>
<evidence type="ECO:0000259" key="3">
    <source>
        <dbReference type="Pfam" id="PF01909"/>
    </source>
</evidence>
<dbReference type="InterPro" id="IPR011990">
    <property type="entry name" value="TPR-like_helical_dom_sf"/>
</dbReference>
<dbReference type="Gene3D" id="1.25.40.10">
    <property type="entry name" value="Tetratricopeptide repeat domain"/>
    <property type="match status" value="1"/>
</dbReference>
<dbReference type="PANTHER" id="PTHR22904:SF537">
    <property type="entry name" value="OS06G0159400 PROTEIN"/>
    <property type="match status" value="1"/>
</dbReference>
<proteinExistence type="predicted"/>
<organism evidence="4 5">
    <name type="scientific">Tribonema minus</name>
    <dbReference type="NCBI Taxonomy" id="303371"/>
    <lineage>
        <taxon>Eukaryota</taxon>
        <taxon>Sar</taxon>
        <taxon>Stramenopiles</taxon>
        <taxon>Ochrophyta</taxon>
        <taxon>PX clade</taxon>
        <taxon>Xanthophyceae</taxon>
        <taxon>Tribonematales</taxon>
        <taxon>Tribonemataceae</taxon>
        <taxon>Tribonema</taxon>
    </lineage>
</organism>
<keyword evidence="5" id="KW-1185">Reference proteome</keyword>
<dbReference type="PANTHER" id="PTHR22904">
    <property type="entry name" value="TPR REPEAT CONTAINING PROTEIN"/>
    <property type="match status" value="1"/>
</dbReference>
<keyword evidence="2" id="KW-0802">TPR repeat</keyword>
<feature type="domain" description="Polymerase nucleotidyl transferase" evidence="3">
    <location>
        <begin position="27"/>
        <end position="67"/>
    </location>
</feature>
<name>A0A836CAU1_9STRA</name>
<dbReference type="EMBL" id="JAFCMP010000524">
    <property type="protein sequence ID" value="KAG5177551.1"/>
    <property type="molecule type" value="Genomic_DNA"/>
</dbReference>
<reference evidence="4" key="1">
    <citation type="submission" date="2021-02" db="EMBL/GenBank/DDBJ databases">
        <title>First Annotated Genome of the Yellow-green Alga Tribonema minus.</title>
        <authorList>
            <person name="Mahan K.M."/>
        </authorList>
    </citation>
    <scope>NUCLEOTIDE SEQUENCE</scope>
    <source>
        <strain evidence="4">UTEX B ZZ1240</strain>
    </source>
</reference>
<dbReference type="Pfam" id="PF01909">
    <property type="entry name" value="NTP_transf_2"/>
    <property type="match status" value="1"/>
</dbReference>
<evidence type="ECO:0000313" key="4">
    <source>
        <dbReference type="EMBL" id="KAG5177551.1"/>
    </source>
</evidence>
<dbReference type="SUPFAM" id="SSF81301">
    <property type="entry name" value="Nucleotidyltransferase"/>
    <property type="match status" value="1"/>
</dbReference>
<evidence type="ECO:0000256" key="1">
    <source>
        <dbReference type="ARBA" id="ARBA00022737"/>
    </source>
</evidence>
<dbReference type="GO" id="GO:0016779">
    <property type="term" value="F:nucleotidyltransferase activity"/>
    <property type="evidence" value="ECO:0007669"/>
    <property type="project" value="InterPro"/>
</dbReference>
<gene>
    <name evidence="4" type="ORF">JKP88DRAFT_281885</name>
</gene>
<dbReference type="InterPro" id="IPR043519">
    <property type="entry name" value="NT_sf"/>
</dbReference>
<comment type="caution">
    <text evidence="4">The sequence shown here is derived from an EMBL/GenBank/DDBJ whole genome shotgun (WGS) entry which is preliminary data.</text>
</comment>
<dbReference type="SUPFAM" id="SSF48452">
    <property type="entry name" value="TPR-like"/>
    <property type="match status" value="1"/>
</dbReference>
<evidence type="ECO:0000313" key="5">
    <source>
        <dbReference type="Proteomes" id="UP000664859"/>
    </source>
</evidence>
<protein>
    <recommendedName>
        <fullName evidence="3">Polymerase nucleotidyl transferase domain-containing protein</fullName>
    </recommendedName>
</protein>
<dbReference type="GO" id="GO:0051879">
    <property type="term" value="F:Hsp90 protein binding"/>
    <property type="evidence" value="ECO:0007669"/>
    <property type="project" value="TreeGrafter"/>
</dbReference>
<dbReference type="Gene3D" id="3.30.460.10">
    <property type="entry name" value="Beta Polymerase, domain 2"/>
    <property type="match status" value="1"/>
</dbReference>
<keyword evidence="1" id="KW-0677">Repeat</keyword>
<evidence type="ECO:0000256" key="2">
    <source>
        <dbReference type="ARBA" id="ARBA00022803"/>
    </source>
</evidence>
<dbReference type="InterPro" id="IPR002934">
    <property type="entry name" value="Polymerase_NTP_transf_dom"/>
</dbReference>